<name>A0AAV8SXS1_9ROSI</name>
<dbReference type="Proteomes" id="UP001159364">
    <property type="component" value="Linkage Group LG07"/>
</dbReference>
<evidence type="ECO:0000256" key="1">
    <source>
        <dbReference type="ARBA" id="ARBA00004123"/>
    </source>
</evidence>
<feature type="compositionally biased region" description="Basic residues" evidence="7">
    <location>
        <begin position="246"/>
        <end position="256"/>
    </location>
</feature>
<comment type="subcellular location">
    <subcellularLocation>
        <location evidence="1 6">Nucleus</location>
    </subcellularLocation>
</comment>
<keyword evidence="3 6" id="KW-0805">Transcription regulation</keyword>
<gene>
    <name evidence="6" type="primary">MED17</name>
    <name evidence="8" type="ORF">K2173_000544</name>
</gene>
<evidence type="ECO:0000256" key="6">
    <source>
        <dbReference type="RuleBase" id="RU364140"/>
    </source>
</evidence>
<evidence type="ECO:0000256" key="7">
    <source>
        <dbReference type="SAM" id="MobiDB-lite"/>
    </source>
</evidence>
<feature type="region of interest" description="Disordered" evidence="7">
    <location>
        <begin position="246"/>
        <end position="267"/>
    </location>
</feature>
<keyword evidence="5 6" id="KW-0539">Nucleus</keyword>
<accession>A0AAV8SXS1</accession>
<reference evidence="8 9" key="1">
    <citation type="submission" date="2021-09" db="EMBL/GenBank/DDBJ databases">
        <title>Genomic insights and catalytic innovation underlie evolution of tropane alkaloids biosynthesis.</title>
        <authorList>
            <person name="Wang Y.-J."/>
            <person name="Tian T."/>
            <person name="Huang J.-P."/>
            <person name="Huang S.-X."/>
        </authorList>
    </citation>
    <scope>NUCLEOTIDE SEQUENCE [LARGE SCALE GENOMIC DNA]</scope>
    <source>
        <strain evidence="8">KIB-2018</strain>
        <tissue evidence="8">Leaf</tissue>
    </source>
</reference>
<dbReference type="GO" id="GO:0016592">
    <property type="term" value="C:mediator complex"/>
    <property type="evidence" value="ECO:0007669"/>
    <property type="project" value="InterPro"/>
</dbReference>
<protein>
    <recommendedName>
        <fullName evidence="6">Mediator of RNA polymerase II transcription subunit 17</fullName>
    </recommendedName>
    <alternativeName>
        <fullName evidence="6">Mediator complex subunit 17</fullName>
    </alternativeName>
</protein>
<keyword evidence="4 6" id="KW-0804">Transcription</keyword>
<comment type="similarity">
    <text evidence="2 6">Belongs to the Mediator complex subunit 17 family.</text>
</comment>
<evidence type="ECO:0000256" key="3">
    <source>
        <dbReference type="ARBA" id="ARBA00023015"/>
    </source>
</evidence>
<dbReference type="GO" id="GO:0003712">
    <property type="term" value="F:transcription coregulator activity"/>
    <property type="evidence" value="ECO:0007669"/>
    <property type="project" value="InterPro"/>
</dbReference>
<evidence type="ECO:0000256" key="2">
    <source>
        <dbReference type="ARBA" id="ARBA00005635"/>
    </source>
</evidence>
<dbReference type="PANTHER" id="PTHR13114">
    <property type="entry name" value="MEDIATOR OF RNA POLYMERASE II TRANSCRIPTION SUBUNIT 17"/>
    <property type="match status" value="1"/>
</dbReference>
<dbReference type="PANTHER" id="PTHR13114:SF7">
    <property type="entry name" value="MEDIATOR OF RNA POLYMERASE II TRANSCRIPTION SUBUNIT 17"/>
    <property type="match status" value="1"/>
</dbReference>
<keyword evidence="6" id="KW-0010">Activator</keyword>
<comment type="subunit">
    <text evidence="6">Component of the Mediator complex.</text>
</comment>
<keyword evidence="9" id="KW-1185">Reference proteome</keyword>
<dbReference type="Pfam" id="PF10156">
    <property type="entry name" value="Med17"/>
    <property type="match status" value="1"/>
</dbReference>
<comment type="caution">
    <text evidence="8">The sequence shown here is derived from an EMBL/GenBank/DDBJ whole genome shotgun (WGS) entry which is preliminary data.</text>
</comment>
<evidence type="ECO:0000256" key="4">
    <source>
        <dbReference type="ARBA" id="ARBA00023163"/>
    </source>
</evidence>
<dbReference type="InterPro" id="IPR019313">
    <property type="entry name" value="Mediator_Med17"/>
</dbReference>
<organism evidence="8 9">
    <name type="scientific">Erythroxylum novogranatense</name>
    <dbReference type="NCBI Taxonomy" id="1862640"/>
    <lineage>
        <taxon>Eukaryota</taxon>
        <taxon>Viridiplantae</taxon>
        <taxon>Streptophyta</taxon>
        <taxon>Embryophyta</taxon>
        <taxon>Tracheophyta</taxon>
        <taxon>Spermatophyta</taxon>
        <taxon>Magnoliopsida</taxon>
        <taxon>eudicotyledons</taxon>
        <taxon>Gunneridae</taxon>
        <taxon>Pentapetalae</taxon>
        <taxon>rosids</taxon>
        <taxon>fabids</taxon>
        <taxon>Malpighiales</taxon>
        <taxon>Erythroxylaceae</taxon>
        <taxon>Erythroxylum</taxon>
    </lineage>
</organism>
<feature type="region of interest" description="Disordered" evidence="7">
    <location>
        <begin position="56"/>
        <end position="75"/>
    </location>
</feature>
<proteinExistence type="inferred from homology"/>
<dbReference type="GO" id="GO:0070847">
    <property type="term" value="C:core mediator complex"/>
    <property type="evidence" value="ECO:0007669"/>
    <property type="project" value="TreeGrafter"/>
</dbReference>
<dbReference type="GO" id="GO:0006357">
    <property type="term" value="P:regulation of transcription by RNA polymerase II"/>
    <property type="evidence" value="ECO:0007669"/>
    <property type="project" value="InterPro"/>
</dbReference>
<evidence type="ECO:0000256" key="5">
    <source>
        <dbReference type="ARBA" id="ARBA00023242"/>
    </source>
</evidence>
<dbReference type="EMBL" id="JAIWQS010000007">
    <property type="protein sequence ID" value="KAJ8758823.1"/>
    <property type="molecule type" value="Genomic_DNA"/>
</dbReference>
<evidence type="ECO:0000313" key="9">
    <source>
        <dbReference type="Proteomes" id="UP001159364"/>
    </source>
</evidence>
<comment type="function">
    <text evidence="6">Component of the Mediator complex, a coactivator involved in the regulated transcription of nearly all RNA polymerase II-dependent genes. Mediator functions as a bridge to convey information from gene-specific regulatory proteins to the basal RNA polymerase II transcription machinery. Mediator is recruited to promoters by direct interactions with regulatory proteins and serves as a scaffold for the assembly of a functional preinitiation complex with RNA polymerase II and the general transcription factors.</text>
</comment>
<dbReference type="AlphaFoldDB" id="A0AAV8SXS1"/>
<evidence type="ECO:0000313" key="8">
    <source>
        <dbReference type="EMBL" id="KAJ8758823.1"/>
    </source>
</evidence>
<sequence>MDGSLEISIDKLPLKRLDSIEENGVERFPTDVGYDEKRVSLIRRIDFAWAVEKDNEEEKKKKQKSSKEGSSQTSWPWQSMVENLKLANQELSVIIDLINTVEANNDVTVAGMTRPKLLPHEVLAELAISTATKLQCYHQLGKYFKQSAKALEQQVVREAKFYGALIRLQQNWKVKRQRVAAIAPGSEGFTIDLFDSSLYESPIAYRPSSLSTIRIEHNSAGMLAINLPPNSCRFLHFGFLGTHPNSTRKKSSKIRTRSTVDPQHKESEKECLSDNECVKETHQLLREVHQAIFDELVFDAINREAFSQSLGVNVTGIRENYLQLSTGPGTSIFVSLIPPNTDADEEKAAVDGEKLQSLETDALPLESFDVVLEENFEGPTKKSGLPNCSSYEIYLKQIFHEHLFSRSRDKLPTALTRVASQLAKDTPSLLGHFCMYMAHRIFANKVLMKLESVVCRVPYIHLISHPTWSSRTSSWTISMKVPSSVLRGSSQSQVTDAQSMKNVMKSEFRTKVAVNDDCIKVEAECAPNLVGLFKGCSDSIYSTNKYDCDLADLPVIIVQQVASQVIRWLHEEALKVGIKAIRDFLCLRFELEQGEILSLVAHVDPEDMEGCISWWLVMEDGLAEERNLHIDATDSTSDYRRFLGYLPLDVLYSTLMDLVSLCSAAGTY</sequence>